<feature type="region of interest" description="Disordered" evidence="1">
    <location>
        <begin position="15"/>
        <end position="59"/>
    </location>
</feature>
<gene>
    <name evidence="3" type="primary">LOC113862257</name>
</gene>
<name>A0A8B8L4L7_ABRPR</name>
<feature type="compositionally biased region" description="Basic and acidic residues" evidence="1">
    <location>
        <begin position="120"/>
        <end position="132"/>
    </location>
</feature>
<protein>
    <submittedName>
        <fullName evidence="3">Histone-lysine N-methyltransferase, H3 lysine-9 specific SUVH4-like</fullName>
    </submittedName>
</protein>
<dbReference type="AlphaFoldDB" id="A0A8B8L4L7"/>
<accession>A0A8B8L4L7</accession>
<feature type="region of interest" description="Disordered" evidence="1">
    <location>
        <begin position="173"/>
        <end position="206"/>
    </location>
</feature>
<evidence type="ECO:0000313" key="2">
    <source>
        <dbReference type="Proteomes" id="UP000694853"/>
    </source>
</evidence>
<feature type="compositionally biased region" description="Basic and acidic residues" evidence="1">
    <location>
        <begin position="71"/>
        <end position="86"/>
    </location>
</feature>
<dbReference type="KEGG" id="aprc:113862257"/>
<dbReference type="RefSeq" id="XP_027351152.1">
    <property type="nucleotide sequence ID" value="XM_027495351.1"/>
</dbReference>
<feature type="compositionally biased region" description="Basic and acidic residues" evidence="1">
    <location>
        <begin position="41"/>
        <end position="50"/>
    </location>
</feature>
<keyword evidence="2" id="KW-1185">Reference proteome</keyword>
<evidence type="ECO:0000313" key="3">
    <source>
        <dbReference type="RefSeq" id="XP_027351152.1"/>
    </source>
</evidence>
<dbReference type="Proteomes" id="UP000694853">
    <property type="component" value="Unplaced"/>
</dbReference>
<organism evidence="2 3">
    <name type="scientific">Abrus precatorius</name>
    <name type="common">Indian licorice</name>
    <name type="synonym">Glycine abrus</name>
    <dbReference type="NCBI Taxonomy" id="3816"/>
    <lineage>
        <taxon>Eukaryota</taxon>
        <taxon>Viridiplantae</taxon>
        <taxon>Streptophyta</taxon>
        <taxon>Embryophyta</taxon>
        <taxon>Tracheophyta</taxon>
        <taxon>Spermatophyta</taxon>
        <taxon>Magnoliopsida</taxon>
        <taxon>eudicotyledons</taxon>
        <taxon>Gunneridae</taxon>
        <taxon>Pentapetalae</taxon>
        <taxon>rosids</taxon>
        <taxon>fabids</taxon>
        <taxon>Fabales</taxon>
        <taxon>Fabaceae</taxon>
        <taxon>Papilionoideae</taxon>
        <taxon>50 kb inversion clade</taxon>
        <taxon>NPAAA clade</taxon>
        <taxon>indigoferoid/millettioid clade</taxon>
        <taxon>Abreae</taxon>
        <taxon>Abrus</taxon>
    </lineage>
</organism>
<reference evidence="2" key="1">
    <citation type="journal article" date="2019" name="Toxins">
        <title>Detection of Abrin-Like and Prepropulchellin-Like Toxin Genes and Transcripts Using Whole Genome Sequencing and Full-Length Transcript Sequencing of Abrus precatorius.</title>
        <authorList>
            <person name="Hovde B.T."/>
            <person name="Daligault H.E."/>
            <person name="Hanschen E.R."/>
            <person name="Kunde Y.A."/>
            <person name="Johnson M.B."/>
            <person name="Starkenburg S.R."/>
            <person name="Johnson S.L."/>
        </authorList>
    </citation>
    <scope>NUCLEOTIDE SEQUENCE [LARGE SCALE GENOMIC DNA]</scope>
</reference>
<dbReference type="GeneID" id="113862257"/>
<reference evidence="3" key="2">
    <citation type="submission" date="2025-08" db="UniProtKB">
        <authorList>
            <consortium name="RefSeq"/>
        </authorList>
    </citation>
    <scope>IDENTIFICATION</scope>
    <source>
        <tissue evidence="3">Young leaves</tissue>
    </source>
</reference>
<evidence type="ECO:0000256" key="1">
    <source>
        <dbReference type="SAM" id="MobiDB-lite"/>
    </source>
</evidence>
<feature type="region of interest" description="Disordered" evidence="1">
    <location>
        <begin position="71"/>
        <end position="134"/>
    </location>
</feature>
<sequence>MVVQSLEVVPQQLMVSPKVAKSSESKIALENGGEGAAAKNKSRESKDMPMQRRASARIQAKHKTEELLARKKTEVDKEKVKSHEVTVKSNKRSRKSLDEEGVARGEVVLEPQKKKPVAHQKLEEKNEERKVESGNVVGLSVEKSDFVKVKETIRLFNKHYLLCVQEEAKRCSKAEAERKAARQAKGSKSKRDARLKGSKTTAKRPDLKAVSKRLMPDILPIHFLIDHDPSL</sequence>
<proteinExistence type="predicted"/>